<sequence>MGIRTPPRSPAALRKRAGSGSLPGAVGQGAPPARVGRMLACGLVGAVVLVLVGCPLGLHRHDEGLALGQVGPALWHVGLCPIQHYSYGMVWKEYTHTKS</sequence>
<gene>
    <name evidence="2" type="ORF">JEQ12_018596</name>
</gene>
<reference evidence="2 3" key="1">
    <citation type="submission" date="2020-12" db="EMBL/GenBank/DDBJ databases">
        <title>De novo assembly of Tibetan sheep genome.</title>
        <authorList>
            <person name="Li X."/>
        </authorList>
    </citation>
    <scope>NUCLEOTIDE SEQUENCE [LARGE SCALE GENOMIC DNA]</scope>
    <source>
        <tissue evidence="2">Heart</tissue>
    </source>
</reference>
<proteinExistence type="predicted"/>
<protein>
    <submittedName>
        <fullName evidence="2">Uncharacterized protein</fullName>
    </submittedName>
</protein>
<accession>A0A836A0Z8</accession>
<feature type="region of interest" description="Disordered" evidence="1">
    <location>
        <begin position="1"/>
        <end position="26"/>
    </location>
</feature>
<dbReference type="Proteomes" id="UP000664991">
    <property type="component" value="Unassembled WGS sequence"/>
</dbReference>
<dbReference type="AlphaFoldDB" id="A0A836A0Z8"/>
<evidence type="ECO:0000256" key="1">
    <source>
        <dbReference type="SAM" id="MobiDB-lite"/>
    </source>
</evidence>
<dbReference type="EMBL" id="JAEMGP010000008">
    <property type="protein sequence ID" value="KAG5205346.1"/>
    <property type="molecule type" value="Genomic_DNA"/>
</dbReference>
<name>A0A836A0Z8_SHEEP</name>
<evidence type="ECO:0000313" key="3">
    <source>
        <dbReference type="Proteomes" id="UP000664991"/>
    </source>
</evidence>
<evidence type="ECO:0000313" key="2">
    <source>
        <dbReference type="EMBL" id="KAG5205346.1"/>
    </source>
</evidence>
<organism evidence="2 3">
    <name type="scientific">Ovis aries</name>
    <name type="common">Sheep</name>
    <dbReference type="NCBI Taxonomy" id="9940"/>
    <lineage>
        <taxon>Eukaryota</taxon>
        <taxon>Metazoa</taxon>
        <taxon>Chordata</taxon>
        <taxon>Craniata</taxon>
        <taxon>Vertebrata</taxon>
        <taxon>Euteleostomi</taxon>
        <taxon>Mammalia</taxon>
        <taxon>Eutheria</taxon>
        <taxon>Laurasiatheria</taxon>
        <taxon>Artiodactyla</taxon>
        <taxon>Ruminantia</taxon>
        <taxon>Pecora</taxon>
        <taxon>Bovidae</taxon>
        <taxon>Caprinae</taxon>
        <taxon>Ovis</taxon>
    </lineage>
</organism>
<comment type="caution">
    <text evidence="2">The sequence shown here is derived from an EMBL/GenBank/DDBJ whole genome shotgun (WGS) entry which is preliminary data.</text>
</comment>